<dbReference type="SUPFAM" id="SSF52540">
    <property type="entry name" value="P-loop containing nucleoside triphosphate hydrolases"/>
    <property type="match status" value="1"/>
</dbReference>
<evidence type="ECO:0000259" key="11">
    <source>
        <dbReference type="PROSITE" id="PS50936"/>
    </source>
</evidence>
<protein>
    <recommendedName>
        <fullName evidence="10">Small ribosomal subunit biogenesis GTPase RsgA</fullName>
        <ecNumber evidence="10">3.6.1.-</ecNumber>
    </recommendedName>
</protein>
<dbReference type="Gene3D" id="3.40.50.300">
    <property type="entry name" value="P-loop containing nucleotide triphosphate hydrolases"/>
    <property type="match status" value="1"/>
</dbReference>
<evidence type="ECO:0000256" key="5">
    <source>
        <dbReference type="ARBA" id="ARBA00022741"/>
    </source>
</evidence>
<keyword evidence="1 10" id="KW-0963">Cytoplasm</keyword>
<evidence type="ECO:0000256" key="8">
    <source>
        <dbReference type="ARBA" id="ARBA00022884"/>
    </source>
</evidence>
<dbReference type="GO" id="GO:0003924">
    <property type="term" value="F:GTPase activity"/>
    <property type="evidence" value="ECO:0007669"/>
    <property type="project" value="UniProtKB-UniRule"/>
</dbReference>
<dbReference type="GO" id="GO:0005737">
    <property type="term" value="C:cytoplasm"/>
    <property type="evidence" value="ECO:0007669"/>
    <property type="project" value="UniProtKB-SubCell"/>
</dbReference>
<dbReference type="GO" id="GO:0019843">
    <property type="term" value="F:rRNA binding"/>
    <property type="evidence" value="ECO:0007669"/>
    <property type="project" value="UniProtKB-KW"/>
</dbReference>
<reference evidence="13 14" key="1">
    <citation type="submission" date="2018-10" db="EMBL/GenBank/DDBJ databases">
        <title>Genomic Encyclopedia of Type Strains, Phase IV (KMG-IV): sequencing the most valuable type-strain genomes for metagenomic binning, comparative biology and taxonomic classification.</title>
        <authorList>
            <person name="Goeker M."/>
        </authorList>
    </citation>
    <scope>NUCLEOTIDE SEQUENCE [LARGE SCALE GENOMIC DNA]</scope>
    <source>
        <strain evidence="13 14">DSM 25080</strain>
    </source>
</reference>
<keyword evidence="5 10" id="KW-0547">Nucleotide-binding</keyword>
<evidence type="ECO:0000256" key="3">
    <source>
        <dbReference type="ARBA" id="ARBA00022723"/>
    </source>
</evidence>
<comment type="similarity">
    <text evidence="10">Belongs to the TRAFAC class YlqF/YawG GTPase family. RsgA subfamily.</text>
</comment>
<dbReference type="InterPro" id="IPR004881">
    <property type="entry name" value="Ribosome_biogen_GTPase_RsgA"/>
</dbReference>
<comment type="caution">
    <text evidence="13">The sequence shown here is derived from an EMBL/GenBank/DDBJ whole genome shotgun (WGS) entry which is preliminary data.</text>
</comment>
<evidence type="ECO:0000313" key="14">
    <source>
        <dbReference type="Proteomes" id="UP000267187"/>
    </source>
</evidence>
<feature type="domain" description="EngC GTPase" evidence="11">
    <location>
        <begin position="99"/>
        <end position="246"/>
    </location>
</feature>
<keyword evidence="14" id="KW-1185">Reference proteome</keyword>
<keyword evidence="8 10" id="KW-0694">RNA-binding</keyword>
<organism evidence="13 14">
    <name type="scientific">Umboniibacter marinipuniceus</name>
    <dbReference type="NCBI Taxonomy" id="569599"/>
    <lineage>
        <taxon>Bacteria</taxon>
        <taxon>Pseudomonadati</taxon>
        <taxon>Pseudomonadota</taxon>
        <taxon>Gammaproteobacteria</taxon>
        <taxon>Cellvibrionales</taxon>
        <taxon>Cellvibrionaceae</taxon>
        <taxon>Umboniibacter</taxon>
    </lineage>
</organism>
<dbReference type="EC" id="3.6.1.-" evidence="10"/>
<evidence type="ECO:0000256" key="2">
    <source>
        <dbReference type="ARBA" id="ARBA00022517"/>
    </source>
</evidence>
<dbReference type="AlphaFoldDB" id="A0A3M0ABX6"/>
<evidence type="ECO:0000313" key="13">
    <source>
        <dbReference type="EMBL" id="RMA82661.1"/>
    </source>
</evidence>
<dbReference type="EMBL" id="REFJ01000001">
    <property type="protein sequence ID" value="RMA82661.1"/>
    <property type="molecule type" value="Genomic_DNA"/>
</dbReference>
<feature type="binding site" evidence="10">
    <location>
        <position position="276"/>
    </location>
    <ligand>
        <name>Zn(2+)</name>
        <dbReference type="ChEBI" id="CHEBI:29105"/>
    </ligand>
</feature>
<sequence length="345" mass="38639">MDFHLLNELGMRPFFQQQLSLDELENCTLGRVVAHHKSEVAVLDGTESARFNLPQNFEQVCVGDWVLISGERLVRTLERQSLFQRKAAGTAQERQLIAANVDSVFIVSSLNEDFSLNRIERYLVLAKEAGVEPVVVLTKKDTHDDPESEKDRVQQLDPLLEVHCINALAQDEVLVLKEHCRKGRTVAFLGSSGVGKSTLVNSLVGEQTMQTAAIRETDGKGRHTTTHRALKRIPGGGLLMDTPGMRELQLSDVKEGIQLTFAEIEAIAANCRFGDCQHEKEPGCAVLKAVDNDEISPRRLDNYKKLRREEAHNSATLAQRRAKDRAFTKMVNSVQEQSRNAKKFK</sequence>
<comment type="function">
    <text evidence="10">One of several proteins that assist in the late maturation steps of the functional core of the 30S ribosomal subunit. Helps release RbfA from mature subunits. May play a role in the assembly of ribosomal proteins into the subunit. Circularly permuted GTPase that catalyzes slow GTP hydrolysis, GTPase activity is stimulated by the 30S ribosomal subunit.</text>
</comment>
<keyword evidence="7 10" id="KW-0862">Zinc</keyword>
<feature type="domain" description="CP-type G" evidence="12">
    <location>
        <begin position="93"/>
        <end position="248"/>
    </location>
</feature>
<dbReference type="NCBIfam" id="TIGR00157">
    <property type="entry name" value="ribosome small subunit-dependent GTPase A"/>
    <property type="match status" value="1"/>
</dbReference>
<dbReference type="GO" id="GO:0042274">
    <property type="term" value="P:ribosomal small subunit biogenesis"/>
    <property type="evidence" value="ECO:0007669"/>
    <property type="project" value="UniProtKB-UniRule"/>
</dbReference>
<feature type="binding site" evidence="10">
    <location>
        <position position="284"/>
    </location>
    <ligand>
        <name>Zn(2+)</name>
        <dbReference type="ChEBI" id="CHEBI:29105"/>
    </ligand>
</feature>
<dbReference type="Gene3D" id="1.10.40.50">
    <property type="entry name" value="Probable gtpase engc, domain 3"/>
    <property type="match status" value="1"/>
</dbReference>
<keyword evidence="6 10" id="KW-0378">Hydrolase</keyword>
<feature type="binding site" evidence="10">
    <location>
        <position position="271"/>
    </location>
    <ligand>
        <name>Zn(2+)</name>
        <dbReference type="ChEBI" id="CHEBI:29105"/>
    </ligand>
</feature>
<keyword evidence="3 10" id="KW-0479">Metal-binding</keyword>
<dbReference type="Pfam" id="PF03193">
    <property type="entry name" value="RsgA_GTPase"/>
    <property type="match status" value="1"/>
</dbReference>
<gene>
    <name evidence="10" type="primary">rsgA</name>
    <name evidence="13" type="ORF">DFR27_0613</name>
</gene>
<dbReference type="RefSeq" id="WP_121875977.1">
    <property type="nucleotide sequence ID" value="NZ_REFJ01000001.1"/>
</dbReference>
<dbReference type="CDD" id="cd01854">
    <property type="entry name" value="YjeQ_EngC"/>
    <property type="match status" value="1"/>
</dbReference>
<dbReference type="GO" id="GO:0046872">
    <property type="term" value="F:metal ion binding"/>
    <property type="evidence" value="ECO:0007669"/>
    <property type="project" value="UniProtKB-KW"/>
</dbReference>
<dbReference type="PROSITE" id="PS51721">
    <property type="entry name" value="G_CP"/>
    <property type="match status" value="1"/>
</dbReference>
<dbReference type="PANTHER" id="PTHR32120:SF10">
    <property type="entry name" value="SMALL RIBOSOMAL SUBUNIT BIOGENESIS GTPASE RSGA"/>
    <property type="match status" value="1"/>
</dbReference>
<dbReference type="GO" id="GO:0005525">
    <property type="term" value="F:GTP binding"/>
    <property type="evidence" value="ECO:0007669"/>
    <property type="project" value="UniProtKB-UniRule"/>
</dbReference>
<evidence type="ECO:0000256" key="6">
    <source>
        <dbReference type="ARBA" id="ARBA00022801"/>
    </source>
</evidence>
<keyword evidence="9 10" id="KW-0342">GTP-binding</keyword>
<dbReference type="Proteomes" id="UP000267187">
    <property type="component" value="Unassembled WGS sequence"/>
</dbReference>
<proteinExistence type="inferred from homology"/>
<feature type="binding site" evidence="10">
    <location>
        <begin position="138"/>
        <end position="141"/>
    </location>
    <ligand>
        <name>GTP</name>
        <dbReference type="ChEBI" id="CHEBI:37565"/>
    </ligand>
</feature>
<name>A0A3M0ABX6_9GAMM</name>
<evidence type="ECO:0000256" key="9">
    <source>
        <dbReference type="ARBA" id="ARBA00023134"/>
    </source>
</evidence>
<accession>A0A3M0ABX6</accession>
<keyword evidence="4 10" id="KW-0699">rRNA-binding</keyword>
<dbReference type="InterPro" id="IPR010914">
    <property type="entry name" value="RsgA_GTPase_dom"/>
</dbReference>
<comment type="subcellular location">
    <subcellularLocation>
        <location evidence="10">Cytoplasm</location>
    </subcellularLocation>
</comment>
<dbReference type="InterPro" id="IPR027417">
    <property type="entry name" value="P-loop_NTPase"/>
</dbReference>
<dbReference type="HAMAP" id="MF_01820">
    <property type="entry name" value="GTPase_RsgA"/>
    <property type="match status" value="1"/>
</dbReference>
<evidence type="ECO:0000256" key="10">
    <source>
        <dbReference type="HAMAP-Rule" id="MF_01820"/>
    </source>
</evidence>
<feature type="binding site" evidence="10">
    <location>
        <begin position="190"/>
        <end position="198"/>
    </location>
    <ligand>
        <name>GTP</name>
        <dbReference type="ChEBI" id="CHEBI:37565"/>
    </ligand>
</feature>
<comment type="subunit">
    <text evidence="10">Monomer. Associates with 30S ribosomal subunit, binds 16S rRNA.</text>
</comment>
<comment type="cofactor">
    <cofactor evidence="10">
        <name>Zn(2+)</name>
        <dbReference type="ChEBI" id="CHEBI:29105"/>
    </cofactor>
    <text evidence="10">Binds 1 zinc ion per subunit.</text>
</comment>
<dbReference type="PROSITE" id="PS50936">
    <property type="entry name" value="ENGC_GTPASE"/>
    <property type="match status" value="1"/>
</dbReference>
<evidence type="ECO:0000259" key="12">
    <source>
        <dbReference type="PROSITE" id="PS51721"/>
    </source>
</evidence>
<keyword evidence="2 10" id="KW-0690">Ribosome biogenesis</keyword>
<feature type="binding site" evidence="10">
    <location>
        <position position="278"/>
    </location>
    <ligand>
        <name>Zn(2+)</name>
        <dbReference type="ChEBI" id="CHEBI:29105"/>
    </ligand>
</feature>
<evidence type="ECO:0000256" key="1">
    <source>
        <dbReference type="ARBA" id="ARBA00022490"/>
    </source>
</evidence>
<evidence type="ECO:0000256" key="7">
    <source>
        <dbReference type="ARBA" id="ARBA00022833"/>
    </source>
</evidence>
<dbReference type="InterPro" id="IPR030378">
    <property type="entry name" value="G_CP_dom"/>
</dbReference>
<dbReference type="OrthoDB" id="9809485at2"/>
<dbReference type="PANTHER" id="PTHR32120">
    <property type="entry name" value="SMALL RIBOSOMAL SUBUNIT BIOGENESIS GTPASE RSGA"/>
    <property type="match status" value="1"/>
</dbReference>
<evidence type="ECO:0000256" key="4">
    <source>
        <dbReference type="ARBA" id="ARBA00022730"/>
    </source>
</evidence>